<organism evidence="1 2">
    <name type="scientific">Anaerobutyricum hallii</name>
    <dbReference type="NCBI Taxonomy" id="39488"/>
    <lineage>
        <taxon>Bacteria</taxon>
        <taxon>Bacillati</taxon>
        <taxon>Bacillota</taxon>
        <taxon>Clostridia</taxon>
        <taxon>Lachnospirales</taxon>
        <taxon>Lachnospiraceae</taxon>
        <taxon>Anaerobutyricum</taxon>
    </lineage>
</organism>
<dbReference type="RefSeq" id="WP_055299137.1">
    <property type="nucleotide sequence ID" value="NZ_BLYK01000138.1"/>
</dbReference>
<dbReference type="Proteomes" id="UP000284621">
    <property type="component" value="Unassembled WGS sequence"/>
</dbReference>
<sequence length="98" mass="11387">MNQKYSSYHNLIQCCSDFGFMPNIVLCTMENSLIYRFCQEKIGIGIDADVHPEKELLAGLRKIELYDDIPWKINLVCRKNTVNDKVISRLQEICCNLD</sequence>
<evidence type="ECO:0008006" key="3">
    <source>
        <dbReference type="Google" id="ProtNLM"/>
    </source>
</evidence>
<gene>
    <name evidence="1" type="ORF">DW833_14010</name>
</gene>
<protein>
    <recommendedName>
        <fullName evidence="3">LysR substrate-binding domain-containing protein</fullName>
    </recommendedName>
</protein>
<accession>A0A414B2G4</accession>
<evidence type="ECO:0000313" key="1">
    <source>
        <dbReference type="EMBL" id="RHC60760.1"/>
    </source>
</evidence>
<evidence type="ECO:0000313" key="2">
    <source>
        <dbReference type="Proteomes" id="UP000284621"/>
    </source>
</evidence>
<comment type="caution">
    <text evidence="1">The sequence shown here is derived from an EMBL/GenBank/DDBJ whole genome shotgun (WGS) entry which is preliminary data.</text>
</comment>
<reference evidence="1 2" key="1">
    <citation type="submission" date="2018-08" db="EMBL/GenBank/DDBJ databases">
        <title>A genome reference for cultivated species of the human gut microbiota.</title>
        <authorList>
            <person name="Zou Y."/>
            <person name="Xue W."/>
            <person name="Luo G."/>
        </authorList>
    </citation>
    <scope>NUCLEOTIDE SEQUENCE [LARGE SCALE GENOMIC DNA]</scope>
    <source>
        <strain evidence="1 2">AM34-3LB</strain>
    </source>
</reference>
<proteinExistence type="predicted"/>
<dbReference type="AlphaFoldDB" id="A0A414B2G4"/>
<dbReference type="EMBL" id="QSID01000019">
    <property type="protein sequence ID" value="RHC60760.1"/>
    <property type="molecule type" value="Genomic_DNA"/>
</dbReference>
<keyword evidence="2" id="KW-1185">Reference proteome</keyword>
<name>A0A414B2G4_9FIRM</name>